<evidence type="ECO:0000256" key="2">
    <source>
        <dbReference type="SAM" id="Phobius"/>
    </source>
</evidence>
<dbReference type="Gene3D" id="2.40.50.100">
    <property type="match status" value="1"/>
</dbReference>
<organism evidence="3 4">
    <name type="scientific">Actinomyces bouchesdurhonensis</name>
    <dbReference type="NCBI Taxonomy" id="1852361"/>
    <lineage>
        <taxon>Bacteria</taxon>
        <taxon>Bacillati</taxon>
        <taxon>Actinomycetota</taxon>
        <taxon>Actinomycetes</taxon>
        <taxon>Actinomycetales</taxon>
        <taxon>Actinomycetaceae</taxon>
        <taxon>Actinomyces</taxon>
    </lineage>
</organism>
<dbReference type="GO" id="GO:0015562">
    <property type="term" value="F:efflux transmembrane transporter activity"/>
    <property type="evidence" value="ECO:0007669"/>
    <property type="project" value="TreeGrafter"/>
</dbReference>
<name>A0A929WV61_9ACTO</name>
<dbReference type="PANTHER" id="PTHR30469">
    <property type="entry name" value="MULTIDRUG RESISTANCE PROTEIN MDTA"/>
    <property type="match status" value="1"/>
</dbReference>
<reference evidence="3" key="1">
    <citation type="submission" date="2020-04" db="EMBL/GenBank/DDBJ databases">
        <title>Deep metagenomics examines the oral microbiome during advanced dental caries in children, revealing novel taxa and co-occurrences with host molecules.</title>
        <authorList>
            <person name="Baker J.L."/>
            <person name="Morton J.T."/>
            <person name="Dinis M."/>
            <person name="Alvarez R."/>
            <person name="Tran N.C."/>
            <person name="Knight R."/>
            <person name="Edlund A."/>
        </authorList>
    </citation>
    <scope>NUCLEOTIDE SEQUENCE</scope>
    <source>
        <strain evidence="3">JCVI_30_bin.13</strain>
    </source>
</reference>
<keyword evidence="2" id="KW-0812">Transmembrane</keyword>
<protein>
    <submittedName>
        <fullName evidence="3">Efflux RND transporter periplasmic adaptor subunit</fullName>
    </submittedName>
</protein>
<keyword evidence="2" id="KW-0472">Membrane</keyword>
<comment type="caution">
    <text evidence="3">The sequence shown here is derived from an EMBL/GenBank/DDBJ whole genome shotgun (WGS) entry which is preliminary data.</text>
</comment>
<feature type="region of interest" description="Disordered" evidence="1">
    <location>
        <begin position="214"/>
        <end position="235"/>
    </location>
</feature>
<dbReference type="Proteomes" id="UP000759246">
    <property type="component" value="Unassembled WGS sequence"/>
</dbReference>
<proteinExistence type="predicted"/>
<evidence type="ECO:0000313" key="4">
    <source>
        <dbReference type="Proteomes" id="UP000759246"/>
    </source>
</evidence>
<feature type="compositionally biased region" description="Polar residues" evidence="1">
    <location>
        <begin position="226"/>
        <end position="235"/>
    </location>
</feature>
<dbReference type="GO" id="GO:1990281">
    <property type="term" value="C:efflux pump complex"/>
    <property type="evidence" value="ECO:0007669"/>
    <property type="project" value="TreeGrafter"/>
</dbReference>
<dbReference type="PANTHER" id="PTHR30469:SF33">
    <property type="entry name" value="SLR1207 PROTEIN"/>
    <property type="match status" value="1"/>
</dbReference>
<feature type="compositionally biased region" description="Basic and acidic residues" evidence="1">
    <location>
        <begin position="353"/>
        <end position="363"/>
    </location>
</feature>
<evidence type="ECO:0000313" key="3">
    <source>
        <dbReference type="EMBL" id="MBF0965937.1"/>
    </source>
</evidence>
<accession>A0A929WV61</accession>
<gene>
    <name evidence="3" type="ORF">HXK09_01990</name>
</gene>
<dbReference type="Gene3D" id="2.40.420.20">
    <property type="match status" value="1"/>
</dbReference>
<feature type="transmembrane region" description="Helical" evidence="2">
    <location>
        <begin position="12"/>
        <end position="32"/>
    </location>
</feature>
<feature type="region of interest" description="Disordered" evidence="1">
    <location>
        <begin position="314"/>
        <end position="363"/>
    </location>
</feature>
<dbReference type="SUPFAM" id="SSF111369">
    <property type="entry name" value="HlyD-like secretion proteins"/>
    <property type="match status" value="1"/>
</dbReference>
<dbReference type="EMBL" id="JABZGF010000026">
    <property type="protein sequence ID" value="MBF0965937.1"/>
    <property type="molecule type" value="Genomic_DNA"/>
</dbReference>
<dbReference type="AlphaFoldDB" id="A0A929WV61"/>
<keyword evidence="2" id="KW-1133">Transmembrane helix</keyword>
<sequence>MAHKTRTAQVLDIVKVIAWVVIAVSLVKFAFFPASQDKETDDGIDPGGSFGQMTINVGRADITNTVKLTGTIQADEPVNARATLDGAVVRVYVNDGDKVSKGDALLQIRKEIPGETKQVTDEDGTISVETADPTYRYETVVAPGDGTVTTGVLVGQQFAIGDTVASVAPASFSAVAPLSADQMYRLQEAPSTATVTIKNGPAPFECTGVTLVTPTGKTQDPKNPGNVGSSTSGSTDLKARCAIPSDQTVFTGLQVTLEMTTGSATNVLAVPVSAVEGRYQSGTVYLPTSDPANPEKRSVTLGLTDGKMVEVKEGLTEGEEILEFTPTSTKDNQDDPYGSGPGDGMDSATTDGAADKTDGTGAR</sequence>
<dbReference type="RefSeq" id="WP_276738562.1">
    <property type="nucleotide sequence ID" value="NZ_CAJZKY010000004.1"/>
</dbReference>
<evidence type="ECO:0000256" key="1">
    <source>
        <dbReference type="SAM" id="MobiDB-lite"/>
    </source>
</evidence>